<dbReference type="PANTHER" id="PTHR44420:SF2">
    <property type="entry name" value="GLUTATHIONE S-TRANSFERASE DHAR2-RELATED"/>
    <property type="match status" value="1"/>
</dbReference>
<dbReference type="SUPFAM" id="SSF52833">
    <property type="entry name" value="Thioredoxin-like"/>
    <property type="match status" value="1"/>
</dbReference>
<dbReference type="InterPro" id="IPR044627">
    <property type="entry name" value="DHAR1/2/3/4"/>
</dbReference>
<feature type="domain" description="GST N-terminal" evidence="7">
    <location>
        <begin position="14"/>
        <end position="91"/>
    </location>
</feature>
<dbReference type="GO" id="GO:0016740">
    <property type="term" value="F:transferase activity"/>
    <property type="evidence" value="ECO:0007669"/>
    <property type="project" value="UniProtKB-KW"/>
</dbReference>
<dbReference type="PROSITE" id="PS50404">
    <property type="entry name" value="GST_NTER"/>
    <property type="match status" value="1"/>
</dbReference>
<evidence type="ECO:0000313" key="10">
    <source>
        <dbReference type="Proteomes" id="UP001530315"/>
    </source>
</evidence>
<dbReference type="Proteomes" id="UP001530315">
    <property type="component" value="Unassembled WGS sequence"/>
</dbReference>
<keyword evidence="4" id="KW-0560">Oxidoreductase</keyword>
<evidence type="ECO:0000259" key="8">
    <source>
        <dbReference type="PROSITE" id="PS50405"/>
    </source>
</evidence>
<name>A0ABD3MNL6_9STRA</name>
<dbReference type="SFLD" id="SFLDS00019">
    <property type="entry name" value="Glutathione_Transferase_(cytos"/>
    <property type="match status" value="1"/>
</dbReference>
<dbReference type="Gene3D" id="1.20.1050.10">
    <property type="match status" value="1"/>
</dbReference>
<evidence type="ECO:0000256" key="1">
    <source>
        <dbReference type="ARBA" id="ARBA00012436"/>
    </source>
</evidence>
<sequence length="232" mass="26055">MNNEAGGMTLYVKPGMNGRTVGDCPFAHFVRMVLEEKGLEYDLVPSTPDAKPRWLLDDYSGKMPALRHRKECYVDSDVIAQYLDFFFPEPELSAGSSAETERANFAVEGFLPAMARYVKYRPNGDDEDVGRRTALEGRLAAMEDHLGDEGRTGPYLVGDGERFTLLDCSMAPKLYAMDVCLREVKGGAIDLAGKYPRLRGYMDDVFERPSFRRTVEYGPETVVWGWTSHLNA</sequence>
<evidence type="ECO:0000256" key="6">
    <source>
        <dbReference type="ARBA" id="ARBA00049544"/>
    </source>
</evidence>
<reference evidence="9 10" key="1">
    <citation type="submission" date="2024-10" db="EMBL/GenBank/DDBJ databases">
        <title>Updated reference genomes for cyclostephanoid diatoms.</title>
        <authorList>
            <person name="Roberts W.R."/>
            <person name="Alverson A.J."/>
        </authorList>
    </citation>
    <scope>NUCLEOTIDE SEQUENCE [LARGE SCALE GENOMIC DNA]</scope>
    <source>
        <strain evidence="9 10">AJA276-08</strain>
    </source>
</reference>
<organism evidence="9 10">
    <name type="scientific">Stephanodiscus triporus</name>
    <dbReference type="NCBI Taxonomy" id="2934178"/>
    <lineage>
        <taxon>Eukaryota</taxon>
        <taxon>Sar</taxon>
        <taxon>Stramenopiles</taxon>
        <taxon>Ochrophyta</taxon>
        <taxon>Bacillariophyta</taxon>
        <taxon>Coscinodiscophyceae</taxon>
        <taxon>Thalassiosirophycidae</taxon>
        <taxon>Stephanodiscales</taxon>
        <taxon>Stephanodiscaceae</taxon>
        <taxon>Stephanodiscus</taxon>
    </lineage>
</organism>
<dbReference type="SUPFAM" id="SSF47616">
    <property type="entry name" value="GST C-terminal domain-like"/>
    <property type="match status" value="1"/>
</dbReference>
<dbReference type="GO" id="GO:0045174">
    <property type="term" value="F:glutathione dehydrogenase (ascorbate) activity"/>
    <property type="evidence" value="ECO:0007669"/>
    <property type="project" value="UniProtKB-EC"/>
</dbReference>
<dbReference type="InterPro" id="IPR040079">
    <property type="entry name" value="Glutathione_S-Trfase"/>
</dbReference>
<dbReference type="Pfam" id="PF13417">
    <property type="entry name" value="GST_N_3"/>
    <property type="match status" value="1"/>
</dbReference>
<comment type="similarity">
    <text evidence="5">Belongs to the GST superfamily. DHAR family.</text>
</comment>
<evidence type="ECO:0000256" key="5">
    <source>
        <dbReference type="ARBA" id="ARBA00024194"/>
    </source>
</evidence>
<protein>
    <recommendedName>
        <fullName evidence="1">glutathione dehydrogenase (ascorbate)</fullName>
        <ecNumber evidence="1">1.8.5.1</ecNumber>
    </recommendedName>
</protein>
<evidence type="ECO:0000256" key="2">
    <source>
        <dbReference type="ARBA" id="ARBA00022575"/>
    </source>
</evidence>
<dbReference type="Gene3D" id="3.40.30.10">
    <property type="entry name" value="Glutaredoxin"/>
    <property type="match status" value="1"/>
</dbReference>
<evidence type="ECO:0000256" key="3">
    <source>
        <dbReference type="ARBA" id="ARBA00022679"/>
    </source>
</evidence>
<dbReference type="Pfam" id="PF13410">
    <property type="entry name" value="GST_C_2"/>
    <property type="match status" value="1"/>
</dbReference>
<keyword evidence="2" id="KW-0216">Detoxification</keyword>
<feature type="domain" description="GST C-terminal" evidence="8">
    <location>
        <begin position="93"/>
        <end position="223"/>
    </location>
</feature>
<dbReference type="InterPro" id="IPR036249">
    <property type="entry name" value="Thioredoxin-like_sf"/>
</dbReference>
<evidence type="ECO:0000313" key="9">
    <source>
        <dbReference type="EMBL" id="KAL3763566.1"/>
    </source>
</evidence>
<gene>
    <name evidence="9" type="ORF">ACHAW5_008109</name>
</gene>
<evidence type="ECO:0000259" key="7">
    <source>
        <dbReference type="PROSITE" id="PS50404"/>
    </source>
</evidence>
<keyword evidence="10" id="KW-1185">Reference proteome</keyword>
<dbReference type="InterPro" id="IPR036282">
    <property type="entry name" value="Glutathione-S-Trfase_C_sf"/>
</dbReference>
<dbReference type="InterPro" id="IPR010987">
    <property type="entry name" value="Glutathione-S-Trfase_C-like"/>
</dbReference>
<dbReference type="CDD" id="cd00570">
    <property type="entry name" value="GST_N_family"/>
    <property type="match status" value="1"/>
</dbReference>
<dbReference type="InterPro" id="IPR004045">
    <property type="entry name" value="Glutathione_S-Trfase_N"/>
</dbReference>
<accession>A0ABD3MNL6</accession>
<evidence type="ECO:0000256" key="4">
    <source>
        <dbReference type="ARBA" id="ARBA00023002"/>
    </source>
</evidence>
<dbReference type="PANTHER" id="PTHR44420">
    <property type="entry name" value="GLUTATHIONE S-TRANSFERASE DHAR2-RELATED"/>
    <property type="match status" value="1"/>
</dbReference>
<dbReference type="EMBL" id="JALLAZ020001799">
    <property type="protein sequence ID" value="KAL3763566.1"/>
    <property type="molecule type" value="Genomic_DNA"/>
</dbReference>
<dbReference type="EC" id="1.8.5.1" evidence="1"/>
<comment type="catalytic activity">
    <reaction evidence="6">
        <text>L-dehydroascorbate + 2 glutathione = glutathione disulfide + L-ascorbate</text>
        <dbReference type="Rhea" id="RHEA:24424"/>
        <dbReference type="ChEBI" id="CHEBI:38290"/>
        <dbReference type="ChEBI" id="CHEBI:57925"/>
        <dbReference type="ChEBI" id="CHEBI:58297"/>
        <dbReference type="ChEBI" id="CHEBI:58539"/>
        <dbReference type="EC" id="1.8.5.1"/>
    </reaction>
</comment>
<dbReference type="PROSITE" id="PS50405">
    <property type="entry name" value="GST_CTER"/>
    <property type="match status" value="1"/>
</dbReference>
<dbReference type="AlphaFoldDB" id="A0ABD3MNL6"/>
<keyword evidence="3" id="KW-0808">Transferase</keyword>
<proteinExistence type="inferred from homology"/>
<comment type="caution">
    <text evidence="9">The sequence shown here is derived from an EMBL/GenBank/DDBJ whole genome shotgun (WGS) entry which is preliminary data.</text>
</comment>